<feature type="compositionally biased region" description="Polar residues" evidence="1">
    <location>
        <begin position="923"/>
        <end position="934"/>
    </location>
</feature>
<feature type="region of interest" description="Disordered" evidence="1">
    <location>
        <begin position="29"/>
        <end position="202"/>
    </location>
</feature>
<accession>A0A177TSS1</accession>
<name>A0A177TSS1_9BASI</name>
<feature type="compositionally biased region" description="Polar residues" evidence="1">
    <location>
        <begin position="1085"/>
        <end position="1094"/>
    </location>
</feature>
<dbReference type="AlphaFoldDB" id="A0A177TSS1"/>
<feature type="compositionally biased region" description="Low complexity" evidence="1">
    <location>
        <begin position="782"/>
        <end position="795"/>
    </location>
</feature>
<feature type="compositionally biased region" description="Polar residues" evidence="1">
    <location>
        <begin position="854"/>
        <end position="874"/>
    </location>
</feature>
<feature type="compositionally biased region" description="Low complexity" evidence="1">
    <location>
        <begin position="893"/>
        <end position="914"/>
    </location>
</feature>
<proteinExistence type="predicted"/>
<feature type="compositionally biased region" description="Polar residues" evidence="1">
    <location>
        <begin position="571"/>
        <end position="580"/>
    </location>
</feature>
<feature type="compositionally biased region" description="Acidic residues" evidence="1">
    <location>
        <begin position="492"/>
        <end position="501"/>
    </location>
</feature>
<feature type="compositionally biased region" description="Low complexity" evidence="1">
    <location>
        <begin position="985"/>
        <end position="1007"/>
    </location>
</feature>
<feature type="compositionally biased region" description="Polar residues" evidence="1">
    <location>
        <begin position="365"/>
        <end position="374"/>
    </location>
</feature>
<feature type="region of interest" description="Disordered" evidence="1">
    <location>
        <begin position="850"/>
        <end position="1057"/>
    </location>
</feature>
<dbReference type="Proteomes" id="UP000077521">
    <property type="component" value="Unassembled WGS sequence"/>
</dbReference>
<reference evidence="2" key="2">
    <citation type="journal article" date="2019" name="IMA Fungus">
        <title>Genome sequencing and comparison of five Tilletia species to identify candidate genes for the detection of regulated species infecting wheat.</title>
        <authorList>
            <person name="Nguyen H.D.T."/>
            <person name="Sultana T."/>
            <person name="Kesanakurti P."/>
            <person name="Hambleton S."/>
        </authorList>
    </citation>
    <scope>NUCLEOTIDE SEQUENCE</scope>
    <source>
        <strain evidence="2">DAOMC 236416</strain>
    </source>
</reference>
<feature type="compositionally biased region" description="Pro residues" evidence="1">
    <location>
        <begin position="118"/>
        <end position="130"/>
    </location>
</feature>
<feature type="compositionally biased region" description="Low complexity" evidence="1">
    <location>
        <begin position="167"/>
        <end position="181"/>
    </location>
</feature>
<evidence type="ECO:0000313" key="3">
    <source>
        <dbReference type="Proteomes" id="UP000077521"/>
    </source>
</evidence>
<feature type="region of interest" description="Disordered" evidence="1">
    <location>
        <begin position="473"/>
        <end position="507"/>
    </location>
</feature>
<feature type="region of interest" description="Disordered" evidence="1">
    <location>
        <begin position="365"/>
        <end position="387"/>
    </location>
</feature>
<protein>
    <submittedName>
        <fullName evidence="2">Uncharacterized protein</fullName>
    </submittedName>
</protein>
<feature type="compositionally biased region" description="Polar residues" evidence="1">
    <location>
        <begin position="962"/>
        <end position="977"/>
    </location>
</feature>
<evidence type="ECO:0000256" key="1">
    <source>
        <dbReference type="SAM" id="MobiDB-lite"/>
    </source>
</evidence>
<feature type="compositionally biased region" description="Low complexity" evidence="1">
    <location>
        <begin position="1027"/>
        <end position="1037"/>
    </location>
</feature>
<feature type="region of interest" description="Disordered" evidence="1">
    <location>
        <begin position="761"/>
        <end position="831"/>
    </location>
</feature>
<sequence length="1094" mass="115202">MPQRRLRASTISHSTTLDLVQEADELASLSSSQGTLRHSDPTTRHLVSSLTKRSKTLADAVAKRREVRSRSSSLSSPAPPQQPAEPVTTQSQDAELDAVSVPSSLPPRRRVQVAASPTKPPSIPLPPLPEHSPSRLRNTLMASDYSPASIGHDSPNSPTGNRPSHLPSTTISASSTPINTPRSILRSLPSLPAPDQPLPMPPTQSTMVKTRFASPNLDKEVACESSDEEMLADELSQMEHGLEQFQTAFFTPSSSEDQIQKLAAANDHWEAVRSSSRFETPDSTPIIPSEPFTAKLVGGALLDVPEAVETDVECTPMLNRGSRDSISTAASDISAQALFDLRPRGDSTSTNASSTDNQATLMQRSFSQGSSIPSESRRKDKATFRRRNSLFVATPPTRLASLENLRAAGAGLVRQEFGEPVAVRKGDNDDQSGEVEGGSLGLTMGLPSQFLDAGVPNTQNNTVLLGSWLDESLTGSRPGRSMAPTAGTMSWADDDSSEDSDEQRFVPVPVRGAHKRFNSADSSILSINESLMESVIDVGRKRIPSPSQSATGSEVEEMQEEDEKKRLRRSASLTPDQTPKSSPPLQPLLLPSEAIMRSSELRLTTGPSLDSTNRSPYAGLQARAQAKLATSEAQSAFQGSMSNRNFQAGPSSNAFIDGVHTGLLSGGGARHPFGMMNTARHDADNQSVHSVAFVHAPTPPITPMRATAGSPVSTITSTPRRPSTADTLTRTRSPDDASSSGTFSLRPTGTLGRVAGAFSTAHSSTAPTSIEGLTRSGTLPLASSTSAMTRSSSATDGLVPHQHVNGLSSGQGAMAELGDPRRSAPNSMRIGKLRTTIFDSFGIKKGRVVEDGQSLPSERAQSPVGSAASHSNQHLGVGDGSGSMFSSLIRRTSVASSQGAGSGSSHNSSAPSSSKVARPHQLGSATLSPSSSPLKRTMKLPDVESMHSAPSSVSSKRERIPSSDSQLSLRAPSATSHGESRYSLKSGPSSSTHGTKSSSSSQLSSPSPDRPTAQSGSRSHWGHSEYGATSSIRSGSSRGKKGGSGAASERSRPVRKEEVAKVNAVLAELQGAGFMAPPMRKKTSKSSSFPGKGK</sequence>
<feature type="region of interest" description="Disordered" evidence="1">
    <location>
        <begin position="699"/>
        <end position="749"/>
    </location>
</feature>
<feature type="compositionally biased region" description="Polar residues" evidence="1">
    <location>
        <begin position="725"/>
        <end position="747"/>
    </location>
</feature>
<feature type="compositionally biased region" description="Low complexity" evidence="1">
    <location>
        <begin position="710"/>
        <end position="724"/>
    </location>
</feature>
<comment type="caution">
    <text evidence="2">The sequence shown here is derived from an EMBL/GenBank/DDBJ whole genome shotgun (WGS) entry which is preliminary data.</text>
</comment>
<gene>
    <name evidence="2" type="ORF">A4X13_0g408</name>
</gene>
<feature type="region of interest" description="Disordered" evidence="1">
    <location>
        <begin position="1069"/>
        <end position="1094"/>
    </location>
</feature>
<evidence type="ECO:0000313" key="2">
    <source>
        <dbReference type="EMBL" id="KAE8260330.1"/>
    </source>
</evidence>
<feature type="region of interest" description="Disordered" evidence="1">
    <location>
        <begin position="539"/>
        <end position="591"/>
    </location>
</feature>
<feature type="compositionally biased region" description="Pro residues" evidence="1">
    <location>
        <begin position="191"/>
        <end position="202"/>
    </location>
</feature>
<keyword evidence="3" id="KW-1185">Reference proteome</keyword>
<dbReference type="EMBL" id="LWDF02000013">
    <property type="protein sequence ID" value="KAE8260330.1"/>
    <property type="molecule type" value="Genomic_DNA"/>
</dbReference>
<reference evidence="2" key="1">
    <citation type="submission" date="2016-04" db="EMBL/GenBank/DDBJ databases">
        <authorList>
            <person name="Nguyen H.D."/>
            <person name="Samba Siva P."/>
            <person name="Cullis J."/>
            <person name="Levesque C.A."/>
            <person name="Hambleton S."/>
        </authorList>
    </citation>
    <scope>NUCLEOTIDE SEQUENCE</scope>
    <source>
        <strain evidence="2">DAOMC 236416</strain>
    </source>
</reference>
<organism evidence="2 3">
    <name type="scientific">Tilletia indica</name>
    <dbReference type="NCBI Taxonomy" id="43049"/>
    <lineage>
        <taxon>Eukaryota</taxon>
        <taxon>Fungi</taxon>
        <taxon>Dikarya</taxon>
        <taxon>Basidiomycota</taxon>
        <taxon>Ustilaginomycotina</taxon>
        <taxon>Exobasidiomycetes</taxon>
        <taxon>Tilletiales</taxon>
        <taxon>Tilletiaceae</taxon>
        <taxon>Tilletia</taxon>
    </lineage>
</organism>